<feature type="region of interest" description="Disordered" evidence="1">
    <location>
        <begin position="164"/>
        <end position="307"/>
    </location>
</feature>
<sequence length="415" mass="46801">MSAEEKAFSNAESIPAYEGYTFFKADPPPGQDATWHRVERAPMFQSQAVYFKKIQKRATQKPAAQQYQSISSNTRRAHIDQLIDEQRHMNPFVEWSCVYVKERTKPSKARNAHRGDYETVSMDVIIMQRSMKTAYSRTPMGNLVDLGTVPRSLLWTWAKHPSLRPSQNATMEGHQSPVTLPNARPKTPTQDHDMHANGGPGCSQEPTQSTTTITMPPSPVLSAANSSDMGSGHASGWSSEGSSSLDDEAMPIDPPEENCETEDPVDLVTKYQTPPPKTTLHRHEGKSLRRGSSQRPRSSFRANFHSRGLERRVDRRMLPREQFVLPAAKSLGSMKLERARSKGPVSGRTYRMQLMSNDEARSRVLDQREASLGHRERRLKRSYYEAHRLELQSPNDSPPACHCTCRCALARKETD</sequence>
<evidence type="ECO:0000313" key="2">
    <source>
        <dbReference type="EMBL" id="KAJ5367568.1"/>
    </source>
</evidence>
<feature type="compositionally biased region" description="Low complexity" evidence="1">
    <location>
        <begin position="230"/>
        <end position="244"/>
    </location>
</feature>
<keyword evidence="3" id="KW-1185">Reference proteome</keyword>
<reference evidence="2" key="1">
    <citation type="submission" date="2022-12" db="EMBL/GenBank/DDBJ databases">
        <authorList>
            <person name="Petersen C."/>
        </authorList>
    </citation>
    <scope>NUCLEOTIDE SEQUENCE</scope>
    <source>
        <strain evidence="2">IBT 35675</strain>
    </source>
</reference>
<name>A0A9W9V3I3_PENBR</name>
<comment type="caution">
    <text evidence="2">The sequence shown here is derived from an EMBL/GenBank/DDBJ whole genome shotgun (WGS) entry which is preliminary data.</text>
</comment>
<evidence type="ECO:0000313" key="3">
    <source>
        <dbReference type="Proteomes" id="UP001148299"/>
    </source>
</evidence>
<feature type="compositionally biased region" description="Polar residues" evidence="1">
    <location>
        <begin position="204"/>
        <end position="215"/>
    </location>
</feature>
<dbReference type="EMBL" id="JAPZBR010000001">
    <property type="protein sequence ID" value="KAJ5367568.1"/>
    <property type="molecule type" value="Genomic_DNA"/>
</dbReference>
<proteinExistence type="predicted"/>
<feature type="compositionally biased region" description="Polar residues" evidence="1">
    <location>
        <begin position="290"/>
        <end position="301"/>
    </location>
</feature>
<organism evidence="2 3">
    <name type="scientific">Penicillium brevicompactum</name>
    <dbReference type="NCBI Taxonomy" id="5074"/>
    <lineage>
        <taxon>Eukaryota</taxon>
        <taxon>Fungi</taxon>
        <taxon>Dikarya</taxon>
        <taxon>Ascomycota</taxon>
        <taxon>Pezizomycotina</taxon>
        <taxon>Eurotiomycetes</taxon>
        <taxon>Eurotiomycetidae</taxon>
        <taxon>Eurotiales</taxon>
        <taxon>Aspergillaceae</taxon>
        <taxon>Penicillium</taxon>
    </lineage>
</organism>
<dbReference type="AlphaFoldDB" id="A0A9W9V3I3"/>
<protein>
    <submittedName>
        <fullName evidence="2">Uncharacterized protein</fullName>
    </submittedName>
</protein>
<evidence type="ECO:0000256" key="1">
    <source>
        <dbReference type="SAM" id="MobiDB-lite"/>
    </source>
</evidence>
<gene>
    <name evidence="2" type="ORF">N7541_001509</name>
</gene>
<reference evidence="2" key="2">
    <citation type="journal article" date="2023" name="IMA Fungus">
        <title>Comparative genomic study of the Penicillium genus elucidates a diverse pangenome and 15 lateral gene transfer events.</title>
        <authorList>
            <person name="Petersen C."/>
            <person name="Sorensen T."/>
            <person name="Nielsen M.R."/>
            <person name="Sondergaard T.E."/>
            <person name="Sorensen J.L."/>
            <person name="Fitzpatrick D.A."/>
            <person name="Frisvad J.C."/>
            <person name="Nielsen K.L."/>
        </authorList>
    </citation>
    <scope>NUCLEOTIDE SEQUENCE</scope>
    <source>
        <strain evidence="2">IBT 35675</strain>
    </source>
</reference>
<accession>A0A9W9V3I3</accession>
<feature type="compositionally biased region" description="Acidic residues" evidence="1">
    <location>
        <begin position="245"/>
        <end position="265"/>
    </location>
</feature>
<dbReference type="Proteomes" id="UP001148299">
    <property type="component" value="Unassembled WGS sequence"/>
</dbReference>